<dbReference type="GO" id="GO:0043165">
    <property type="term" value="P:Gram-negative-bacterium-type cell outer membrane assembly"/>
    <property type="evidence" value="ECO:0007669"/>
    <property type="project" value="UniProtKB-UniRule"/>
</dbReference>
<evidence type="ECO:0000313" key="4">
    <source>
        <dbReference type="Proteomes" id="UP000066624"/>
    </source>
</evidence>
<feature type="domain" description="Pyrrolo-quinoline quinone repeat" evidence="2">
    <location>
        <begin position="82"/>
        <end position="312"/>
    </location>
</feature>
<proteinExistence type="inferred from homology"/>
<dbReference type="InterPro" id="IPR017687">
    <property type="entry name" value="BamB"/>
</dbReference>
<comment type="similarity">
    <text evidence="1">Belongs to the BamB family.</text>
</comment>
<reference evidence="3 4" key="1">
    <citation type="submission" date="2015-07" db="EMBL/GenBank/DDBJ databases">
        <authorList>
            <person name="Noorani M."/>
        </authorList>
    </citation>
    <scope>NUCLEOTIDE SEQUENCE [LARGE SCALE GENOMIC DNA]</scope>
    <source>
        <strain evidence="3 4">KCTC 42284</strain>
    </source>
</reference>
<comment type="function">
    <text evidence="1">Part of the outer membrane protein assembly complex, which is involved in assembly and insertion of beta-barrel proteins into the outer membrane.</text>
</comment>
<organism evidence="3 4">
    <name type="scientific">Wenzhouxiangella marina</name>
    <dbReference type="NCBI Taxonomy" id="1579979"/>
    <lineage>
        <taxon>Bacteria</taxon>
        <taxon>Pseudomonadati</taxon>
        <taxon>Pseudomonadota</taxon>
        <taxon>Gammaproteobacteria</taxon>
        <taxon>Chromatiales</taxon>
        <taxon>Wenzhouxiangellaceae</taxon>
        <taxon>Wenzhouxiangella</taxon>
    </lineage>
</organism>
<dbReference type="STRING" id="1579979.WM2015_1555"/>
<dbReference type="Pfam" id="PF13360">
    <property type="entry name" value="PQQ_2"/>
    <property type="match status" value="1"/>
</dbReference>
<dbReference type="AlphaFoldDB" id="A0A0K0XW75"/>
<dbReference type="Gene3D" id="2.130.10.10">
    <property type="entry name" value="YVTN repeat-like/Quinoprotein amine dehydrogenase"/>
    <property type="match status" value="1"/>
</dbReference>
<dbReference type="NCBIfam" id="TIGR03300">
    <property type="entry name" value="assembly_YfgL"/>
    <property type="match status" value="1"/>
</dbReference>
<keyword evidence="4" id="KW-1185">Reference proteome</keyword>
<keyword evidence="1" id="KW-0998">Cell outer membrane</keyword>
<dbReference type="SMART" id="SM00564">
    <property type="entry name" value="PQQ"/>
    <property type="match status" value="6"/>
</dbReference>
<dbReference type="InterPro" id="IPR015943">
    <property type="entry name" value="WD40/YVTN_repeat-like_dom_sf"/>
</dbReference>
<dbReference type="Proteomes" id="UP000066624">
    <property type="component" value="Chromosome"/>
</dbReference>
<dbReference type="RefSeq" id="WP_049725527.1">
    <property type="nucleotide sequence ID" value="NZ_CP012154.1"/>
</dbReference>
<dbReference type="PANTHER" id="PTHR34512:SF30">
    <property type="entry name" value="OUTER MEMBRANE PROTEIN ASSEMBLY FACTOR BAMB"/>
    <property type="match status" value="1"/>
</dbReference>
<dbReference type="PANTHER" id="PTHR34512">
    <property type="entry name" value="CELL SURFACE PROTEIN"/>
    <property type="match status" value="1"/>
</dbReference>
<sequence length="388" mass="42608">MSRMMRLMVSLFLLALLAGCQTIGGWFDGDDEALGPAELVDFEERVEFEERWTVKAGDGRDERMGAMRPFHVDGELWVGDHDGEITVVTADNGRMIRRFETDLAISGGPAVYGDLVLVGSFDGGLLALDRSTGAERWRARLSSELLSYPVMHDGIIVARCIDGRTFGFDPADGTRLWVYDRSIPLLTLRGNSDPLARAGRVYLGYDDGAVVSVEVSDGGLSWEQRVSVPEGRSELERLADIDGPMAVVGSELYVVTYAGRMASLAVESGRILWVKDLASYSGLSLQRTQLAAVDSDDGLWMIDRRNGSTLWSDDRLARRGLSRPVFVGDYLVVVDAEGYLHAFDRESGAMVGRRKATRDRPATAPVVVGDTLYLLEDSGRLSAWSLRS</sequence>
<comment type="subcellular location">
    <subcellularLocation>
        <location evidence="1">Cell outer membrane</location>
        <topology evidence="1">Lipid-anchor</topology>
    </subcellularLocation>
</comment>
<keyword evidence="1" id="KW-0732">Signal</keyword>
<keyword evidence="1" id="KW-0449">Lipoprotein</keyword>
<dbReference type="EMBL" id="CP012154">
    <property type="protein sequence ID" value="AKS41925.1"/>
    <property type="molecule type" value="Genomic_DNA"/>
</dbReference>
<protein>
    <recommendedName>
        <fullName evidence="1">Outer membrane protein assembly factor BamB</fullName>
    </recommendedName>
</protein>
<dbReference type="OrthoDB" id="5173551at2"/>
<gene>
    <name evidence="1" type="primary">bamB</name>
    <name evidence="3" type="ORF">WM2015_1555</name>
</gene>
<dbReference type="GO" id="GO:0051205">
    <property type="term" value="P:protein insertion into membrane"/>
    <property type="evidence" value="ECO:0007669"/>
    <property type="project" value="UniProtKB-UniRule"/>
</dbReference>
<dbReference type="GO" id="GO:0009279">
    <property type="term" value="C:cell outer membrane"/>
    <property type="evidence" value="ECO:0007669"/>
    <property type="project" value="UniProtKB-SubCell"/>
</dbReference>
<accession>A0A0K0XW75</accession>
<dbReference type="InterPro" id="IPR018391">
    <property type="entry name" value="PQQ_b-propeller_rpt"/>
</dbReference>
<evidence type="ECO:0000259" key="2">
    <source>
        <dbReference type="Pfam" id="PF13360"/>
    </source>
</evidence>
<dbReference type="SUPFAM" id="SSF50998">
    <property type="entry name" value="Quinoprotein alcohol dehydrogenase-like"/>
    <property type="match status" value="1"/>
</dbReference>
<name>A0A0K0XW75_9GAMM</name>
<dbReference type="InterPro" id="IPR011047">
    <property type="entry name" value="Quinoprotein_ADH-like_sf"/>
</dbReference>
<comment type="subunit">
    <text evidence="1">Part of the Bam complex.</text>
</comment>
<evidence type="ECO:0000313" key="3">
    <source>
        <dbReference type="EMBL" id="AKS41925.1"/>
    </source>
</evidence>
<keyword evidence="1" id="KW-0472">Membrane</keyword>
<dbReference type="HAMAP" id="MF_00923">
    <property type="entry name" value="OM_assembly_BamB"/>
    <property type="match status" value="1"/>
</dbReference>
<evidence type="ECO:0000256" key="1">
    <source>
        <dbReference type="HAMAP-Rule" id="MF_00923"/>
    </source>
</evidence>
<dbReference type="PROSITE" id="PS51257">
    <property type="entry name" value="PROKAR_LIPOPROTEIN"/>
    <property type="match status" value="1"/>
</dbReference>
<dbReference type="InterPro" id="IPR002372">
    <property type="entry name" value="PQQ_rpt_dom"/>
</dbReference>
<keyword evidence="1" id="KW-0564">Palmitate</keyword>
<dbReference type="KEGG" id="wma:WM2015_1555"/>